<keyword evidence="3" id="KW-1185">Reference proteome</keyword>
<evidence type="ECO:0000256" key="1">
    <source>
        <dbReference type="SAM" id="MobiDB-lite"/>
    </source>
</evidence>
<comment type="caution">
    <text evidence="2">The sequence shown here is derived from an EMBL/GenBank/DDBJ whole genome shotgun (WGS) entry which is preliminary data.</text>
</comment>
<evidence type="ECO:0000313" key="2">
    <source>
        <dbReference type="EMBL" id="TDE31423.1"/>
    </source>
</evidence>
<feature type="compositionally biased region" description="Basic residues" evidence="1">
    <location>
        <begin position="8"/>
        <end position="25"/>
    </location>
</feature>
<dbReference type="EMBL" id="SMLH01000001">
    <property type="protein sequence ID" value="TDE31423.1"/>
    <property type="molecule type" value="Genomic_DNA"/>
</dbReference>
<sequence>MILMLPKLSKKDKKKEKKKDKKKLLKNGSAKENLKSECCEKYKKGEHKRCKNCPKFDLRKKNSG</sequence>
<name>A0ABY2DVF2_9FLAO</name>
<gene>
    <name evidence="2" type="ORF">E0I61_01615</name>
</gene>
<dbReference type="Proteomes" id="UP000294685">
    <property type="component" value="Unassembled WGS sequence"/>
</dbReference>
<reference evidence="2 3" key="1">
    <citation type="submission" date="2019-03" db="EMBL/GenBank/DDBJ databases">
        <title>Novel species of Flavobacterium.</title>
        <authorList>
            <person name="Liu Q."/>
            <person name="Xin Y.-H."/>
        </authorList>
    </citation>
    <scope>NUCLEOTIDE SEQUENCE [LARGE SCALE GENOMIC DNA]</scope>
    <source>
        <strain evidence="2 3">LB2P22</strain>
    </source>
</reference>
<accession>A0ABY2DVF2</accession>
<protein>
    <submittedName>
        <fullName evidence="2">Uncharacterized protein</fullName>
    </submittedName>
</protein>
<evidence type="ECO:0000313" key="3">
    <source>
        <dbReference type="Proteomes" id="UP000294685"/>
    </source>
</evidence>
<proteinExistence type="predicted"/>
<organism evidence="2 3">
    <name type="scientific">Flavobacterium ranwuense</name>
    <dbReference type="NCBI Taxonomy" id="2541725"/>
    <lineage>
        <taxon>Bacteria</taxon>
        <taxon>Pseudomonadati</taxon>
        <taxon>Bacteroidota</taxon>
        <taxon>Flavobacteriia</taxon>
        <taxon>Flavobacteriales</taxon>
        <taxon>Flavobacteriaceae</taxon>
        <taxon>Flavobacterium</taxon>
    </lineage>
</organism>
<feature type="region of interest" description="Disordered" evidence="1">
    <location>
        <begin position="1"/>
        <end position="28"/>
    </location>
</feature>